<organism evidence="1 2">
    <name type="scientific">Haemaphysalis longicornis</name>
    <name type="common">Bush tick</name>
    <dbReference type="NCBI Taxonomy" id="44386"/>
    <lineage>
        <taxon>Eukaryota</taxon>
        <taxon>Metazoa</taxon>
        <taxon>Ecdysozoa</taxon>
        <taxon>Arthropoda</taxon>
        <taxon>Chelicerata</taxon>
        <taxon>Arachnida</taxon>
        <taxon>Acari</taxon>
        <taxon>Parasitiformes</taxon>
        <taxon>Ixodida</taxon>
        <taxon>Ixodoidea</taxon>
        <taxon>Ixodidae</taxon>
        <taxon>Haemaphysalinae</taxon>
        <taxon>Haemaphysalis</taxon>
    </lineage>
</organism>
<dbReference type="OrthoDB" id="6505107at2759"/>
<reference evidence="1 2" key="1">
    <citation type="journal article" date="2020" name="Cell">
        <title>Large-Scale Comparative Analyses of Tick Genomes Elucidate Their Genetic Diversity and Vector Capacities.</title>
        <authorList>
            <consortium name="Tick Genome and Microbiome Consortium (TIGMIC)"/>
            <person name="Jia N."/>
            <person name="Wang J."/>
            <person name="Shi W."/>
            <person name="Du L."/>
            <person name="Sun Y."/>
            <person name="Zhan W."/>
            <person name="Jiang J.F."/>
            <person name="Wang Q."/>
            <person name="Zhang B."/>
            <person name="Ji P."/>
            <person name="Bell-Sakyi L."/>
            <person name="Cui X.M."/>
            <person name="Yuan T.T."/>
            <person name="Jiang B.G."/>
            <person name="Yang W.F."/>
            <person name="Lam T.T."/>
            <person name="Chang Q.C."/>
            <person name="Ding S.J."/>
            <person name="Wang X.J."/>
            <person name="Zhu J.G."/>
            <person name="Ruan X.D."/>
            <person name="Zhao L."/>
            <person name="Wei J.T."/>
            <person name="Ye R.Z."/>
            <person name="Que T.C."/>
            <person name="Du C.H."/>
            <person name="Zhou Y.H."/>
            <person name="Cheng J.X."/>
            <person name="Dai P.F."/>
            <person name="Guo W.B."/>
            <person name="Han X.H."/>
            <person name="Huang E.J."/>
            <person name="Li L.F."/>
            <person name="Wei W."/>
            <person name="Gao Y.C."/>
            <person name="Liu J.Z."/>
            <person name="Shao H.Z."/>
            <person name="Wang X."/>
            <person name="Wang C.C."/>
            <person name="Yang T.C."/>
            <person name="Huo Q.B."/>
            <person name="Li W."/>
            <person name="Chen H.Y."/>
            <person name="Chen S.E."/>
            <person name="Zhou L.G."/>
            <person name="Ni X.B."/>
            <person name="Tian J.H."/>
            <person name="Sheng Y."/>
            <person name="Liu T."/>
            <person name="Pan Y.S."/>
            <person name="Xia L.Y."/>
            <person name="Li J."/>
            <person name="Zhao F."/>
            <person name="Cao W.C."/>
        </authorList>
    </citation>
    <scope>NUCLEOTIDE SEQUENCE [LARGE SCALE GENOMIC DNA]</scope>
    <source>
        <strain evidence="1">HaeL-2018</strain>
    </source>
</reference>
<dbReference type="PANTHER" id="PTHR47331">
    <property type="entry name" value="PHD-TYPE DOMAIN-CONTAINING PROTEIN"/>
    <property type="match status" value="1"/>
</dbReference>
<comment type="caution">
    <text evidence="1">The sequence shown here is derived from an EMBL/GenBank/DDBJ whole genome shotgun (WGS) entry which is preliminary data.</text>
</comment>
<accession>A0A9J6GAB5</accession>
<keyword evidence="2" id="KW-1185">Reference proteome</keyword>
<name>A0A9J6GAB5_HAELO</name>
<evidence type="ECO:0000313" key="1">
    <source>
        <dbReference type="EMBL" id="KAH9371276.1"/>
    </source>
</evidence>
<dbReference type="Proteomes" id="UP000821853">
    <property type="component" value="Chromosome 3"/>
</dbReference>
<dbReference type="VEuPathDB" id="VectorBase:HLOH_050548"/>
<dbReference type="EMBL" id="JABSTR010000005">
    <property type="protein sequence ID" value="KAH9371276.1"/>
    <property type="molecule type" value="Genomic_DNA"/>
</dbReference>
<dbReference type="AlphaFoldDB" id="A0A9J6GAB5"/>
<protein>
    <submittedName>
        <fullName evidence="1">Uncharacterized protein</fullName>
    </submittedName>
</protein>
<evidence type="ECO:0000313" key="2">
    <source>
        <dbReference type="Proteomes" id="UP000821853"/>
    </source>
</evidence>
<sequence length="168" mass="19271">MHYDDDHAERDAKGAFCLDHVYYMSHHEVIRQASTTSRLRVVVHASSHVFGTYSLNSLLKKGPNHNVDLSKMLIKFRLFVIEITADVQNGFLQISIRDEERDALRFLSFEEIPSATKALPRIQEMQTRKYLSEARLVCFCYLLLCNTTSLTSAATTKKQLKSCREAPM</sequence>
<proteinExistence type="predicted"/>
<gene>
    <name evidence="1" type="ORF">HPB48_011217</name>
</gene>